<reference evidence="2 3" key="1">
    <citation type="submission" date="2018-12" db="EMBL/GenBank/DDBJ databases">
        <title>Dyella dinghuensis sp. nov. DHOA06 and Dyella choica sp. nov. 4M-K27, isolated from forest soil.</title>
        <authorList>
            <person name="Qiu L.-H."/>
            <person name="Gao Z.-H."/>
        </authorList>
    </citation>
    <scope>NUCLEOTIDE SEQUENCE [LARGE SCALE GENOMIC DNA]</scope>
    <source>
        <strain evidence="2 3">DHOA06</strain>
    </source>
</reference>
<dbReference type="Proteomes" id="UP000267077">
    <property type="component" value="Unassembled WGS sequence"/>
</dbReference>
<dbReference type="AlphaFoldDB" id="A0A3S0PH52"/>
<evidence type="ECO:0000313" key="3">
    <source>
        <dbReference type="Proteomes" id="UP000267077"/>
    </source>
</evidence>
<dbReference type="OrthoDB" id="5954890at2"/>
<gene>
    <name evidence="2" type="ORF">EKH79_10705</name>
</gene>
<proteinExistence type="predicted"/>
<comment type="caution">
    <text evidence="2">The sequence shown here is derived from an EMBL/GenBank/DDBJ whole genome shotgun (WGS) entry which is preliminary data.</text>
</comment>
<evidence type="ECO:0000313" key="2">
    <source>
        <dbReference type="EMBL" id="RUL64491.1"/>
    </source>
</evidence>
<keyword evidence="1" id="KW-0732">Signal</keyword>
<name>A0A3S0PH52_9GAMM</name>
<accession>A0A3S0PH52</accession>
<evidence type="ECO:0000256" key="1">
    <source>
        <dbReference type="SAM" id="SignalP"/>
    </source>
</evidence>
<organism evidence="2 3">
    <name type="scientific">Dyella dinghuensis</name>
    <dbReference type="NCBI Taxonomy" id="1920169"/>
    <lineage>
        <taxon>Bacteria</taxon>
        <taxon>Pseudomonadati</taxon>
        <taxon>Pseudomonadota</taxon>
        <taxon>Gammaproteobacteria</taxon>
        <taxon>Lysobacterales</taxon>
        <taxon>Rhodanobacteraceae</taxon>
        <taxon>Dyella</taxon>
    </lineage>
</organism>
<protein>
    <submittedName>
        <fullName evidence="2">Peptidase C13</fullName>
    </submittedName>
</protein>
<dbReference type="EMBL" id="RYZR01000005">
    <property type="protein sequence ID" value="RUL64491.1"/>
    <property type="molecule type" value="Genomic_DNA"/>
</dbReference>
<keyword evidence="3" id="KW-1185">Reference proteome</keyword>
<feature type="signal peptide" evidence="1">
    <location>
        <begin position="1"/>
        <end position="28"/>
    </location>
</feature>
<sequence length="140" mass="14558">MASLTGPGVAMFSVIAIALLMGAPQAAATSDDAFSERVQHGHMAEGAASGPGYQKQFWNKTAIALGNTYRGCIASNAGDKTPFTLVADISPDGHPLNVEVRAPIPVAQCVAAQFSTWTFPAPPKFPGSVNYPIIIDVSVK</sequence>
<feature type="chain" id="PRO_5018761840" evidence="1">
    <location>
        <begin position="29"/>
        <end position="140"/>
    </location>
</feature>